<feature type="domain" description="IclR-ED" evidence="6">
    <location>
        <begin position="116"/>
        <end position="297"/>
    </location>
</feature>
<accession>A0ABP5GIN2</accession>
<dbReference type="Pfam" id="PF09339">
    <property type="entry name" value="HTH_IclR"/>
    <property type="match status" value="1"/>
</dbReference>
<keyword evidence="1" id="KW-0805">Transcription regulation</keyword>
<dbReference type="InterPro" id="IPR036390">
    <property type="entry name" value="WH_DNA-bd_sf"/>
</dbReference>
<keyword evidence="2" id="KW-0238">DNA-binding</keyword>
<feature type="region of interest" description="Disordered" evidence="4">
    <location>
        <begin position="1"/>
        <end position="53"/>
    </location>
</feature>
<evidence type="ECO:0000256" key="2">
    <source>
        <dbReference type="ARBA" id="ARBA00023125"/>
    </source>
</evidence>
<name>A0ABP5GIN2_9ACTN</name>
<feature type="compositionally biased region" description="Basic and acidic residues" evidence="4">
    <location>
        <begin position="32"/>
        <end position="43"/>
    </location>
</feature>
<evidence type="ECO:0000256" key="4">
    <source>
        <dbReference type="SAM" id="MobiDB-lite"/>
    </source>
</evidence>
<evidence type="ECO:0000313" key="7">
    <source>
        <dbReference type="EMBL" id="GAA2045036.1"/>
    </source>
</evidence>
<dbReference type="SUPFAM" id="SSF55781">
    <property type="entry name" value="GAF domain-like"/>
    <property type="match status" value="1"/>
</dbReference>
<dbReference type="PANTHER" id="PTHR30136:SF24">
    <property type="entry name" value="HTH-TYPE TRANSCRIPTIONAL REPRESSOR ALLR"/>
    <property type="match status" value="1"/>
</dbReference>
<sequence>MKTVGADGVADAADATDTAGGGLAGRTGQGADRADRADHRADQPGEDSGAAGVKSARRAVELLEAFGANHAWLSLTDLHHHTGIPRSSLHGLLRTLRDVGWIESDDAGTRFRLGVRALICGTAYLDRDPVMPYATDALERLRDQVGYTCHYARLNGPDIVYLQTRESRTSAHLVSRIGRTLPAHATALGKVLLAELADDELTAVLPKHLAALTGLTITDREALRSELAFIRERGYSTERGQSSADVACVAAVVPFRIPGTDAMSCSMPADRVTDAELQKVGSLLREVSEDLSQQLRRAGIR</sequence>
<gene>
    <name evidence="7" type="ORF">GCM10009839_56100</name>
</gene>
<evidence type="ECO:0000256" key="3">
    <source>
        <dbReference type="ARBA" id="ARBA00023163"/>
    </source>
</evidence>
<dbReference type="InterPro" id="IPR014757">
    <property type="entry name" value="Tscrpt_reg_IclR_C"/>
</dbReference>
<dbReference type="EMBL" id="BAAAQN010000038">
    <property type="protein sequence ID" value="GAA2045036.1"/>
    <property type="molecule type" value="Genomic_DNA"/>
</dbReference>
<feature type="compositionally biased region" description="Low complexity" evidence="4">
    <location>
        <begin position="1"/>
        <end position="18"/>
    </location>
</feature>
<comment type="caution">
    <text evidence="7">The sequence shown here is derived from an EMBL/GenBank/DDBJ whole genome shotgun (WGS) entry which is preliminary data.</text>
</comment>
<dbReference type="PROSITE" id="PS51078">
    <property type="entry name" value="ICLR_ED"/>
    <property type="match status" value="1"/>
</dbReference>
<dbReference type="Proteomes" id="UP001500751">
    <property type="component" value="Unassembled WGS sequence"/>
</dbReference>
<keyword evidence="3" id="KW-0804">Transcription</keyword>
<dbReference type="PANTHER" id="PTHR30136">
    <property type="entry name" value="HELIX-TURN-HELIX TRANSCRIPTIONAL REGULATOR, ICLR FAMILY"/>
    <property type="match status" value="1"/>
</dbReference>
<dbReference type="InterPro" id="IPR005471">
    <property type="entry name" value="Tscrpt_reg_IclR_N"/>
</dbReference>
<dbReference type="Gene3D" id="1.10.10.10">
    <property type="entry name" value="Winged helix-like DNA-binding domain superfamily/Winged helix DNA-binding domain"/>
    <property type="match status" value="1"/>
</dbReference>
<dbReference type="Gene3D" id="3.30.450.40">
    <property type="match status" value="1"/>
</dbReference>
<dbReference type="InterPro" id="IPR050707">
    <property type="entry name" value="HTH_MetabolicPath_Reg"/>
</dbReference>
<dbReference type="SMART" id="SM00346">
    <property type="entry name" value="HTH_ICLR"/>
    <property type="match status" value="1"/>
</dbReference>
<organism evidence="7 8">
    <name type="scientific">Catenulispora yoronensis</name>
    <dbReference type="NCBI Taxonomy" id="450799"/>
    <lineage>
        <taxon>Bacteria</taxon>
        <taxon>Bacillati</taxon>
        <taxon>Actinomycetota</taxon>
        <taxon>Actinomycetes</taxon>
        <taxon>Catenulisporales</taxon>
        <taxon>Catenulisporaceae</taxon>
        <taxon>Catenulispora</taxon>
    </lineage>
</organism>
<evidence type="ECO:0000313" key="8">
    <source>
        <dbReference type="Proteomes" id="UP001500751"/>
    </source>
</evidence>
<dbReference type="Pfam" id="PF01614">
    <property type="entry name" value="IclR_C"/>
    <property type="match status" value="1"/>
</dbReference>
<evidence type="ECO:0000259" key="5">
    <source>
        <dbReference type="PROSITE" id="PS51077"/>
    </source>
</evidence>
<dbReference type="SUPFAM" id="SSF46785">
    <property type="entry name" value="Winged helix' DNA-binding domain"/>
    <property type="match status" value="1"/>
</dbReference>
<dbReference type="PROSITE" id="PS51077">
    <property type="entry name" value="HTH_ICLR"/>
    <property type="match status" value="1"/>
</dbReference>
<dbReference type="InterPro" id="IPR036388">
    <property type="entry name" value="WH-like_DNA-bd_sf"/>
</dbReference>
<evidence type="ECO:0000256" key="1">
    <source>
        <dbReference type="ARBA" id="ARBA00023015"/>
    </source>
</evidence>
<protein>
    <submittedName>
        <fullName evidence="7">IclR family transcriptional regulator</fullName>
    </submittedName>
</protein>
<proteinExistence type="predicted"/>
<feature type="compositionally biased region" description="Gly residues" evidence="4">
    <location>
        <begin position="19"/>
        <end position="28"/>
    </location>
</feature>
<reference evidence="8" key="1">
    <citation type="journal article" date="2019" name="Int. J. Syst. Evol. Microbiol.">
        <title>The Global Catalogue of Microorganisms (GCM) 10K type strain sequencing project: providing services to taxonomists for standard genome sequencing and annotation.</title>
        <authorList>
            <consortium name="The Broad Institute Genomics Platform"/>
            <consortium name="The Broad Institute Genome Sequencing Center for Infectious Disease"/>
            <person name="Wu L."/>
            <person name="Ma J."/>
        </authorList>
    </citation>
    <scope>NUCLEOTIDE SEQUENCE [LARGE SCALE GENOMIC DNA]</scope>
    <source>
        <strain evidence="8">JCM 16014</strain>
    </source>
</reference>
<keyword evidence="8" id="KW-1185">Reference proteome</keyword>
<feature type="domain" description="HTH iclR-type" evidence="5">
    <location>
        <begin position="53"/>
        <end position="115"/>
    </location>
</feature>
<evidence type="ECO:0000259" key="6">
    <source>
        <dbReference type="PROSITE" id="PS51078"/>
    </source>
</evidence>
<dbReference type="InterPro" id="IPR029016">
    <property type="entry name" value="GAF-like_dom_sf"/>
</dbReference>